<dbReference type="InterPro" id="IPR050153">
    <property type="entry name" value="Metal_Ion_Import_ABC"/>
</dbReference>
<dbReference type="PROSITE" id="PS50893">
    <property type="entry name" value="ABC_TRANSPORTER_2"/>
    <property type="match status" value="1"/>
</dbReference>
<dbReference type="FunFam" id="3.40.50.300:FF:000134">
    <property type="entry name" value="Iron-enterobactin ABC transporter ATP-binding protein"/>
    <property type="match status" value="1"/>
</dbReference>
<keyword evidence="3" id="KW-0547">Nucleotide-binding</keyword>
<evidence type="ECO:0000313" key="12">
    <source>
        <dbReference type="Proteomes" id="UP001056766"/>
    </source>
</evidence>
<dbReference type="AlphaFoldDB" id="A0A9E4ZHE8"/>
<comment type="catalytic activity">
    <reaction evidence="5">
        <text>an R-cob(III)alamin(out) + ATP + H2O = an R-cob(III)alamin(in) + ADP + phosphate + H(+)</text>
        <dbReference type="Rhea" id="RHEA:17873"/>
        <dbReference type="ChEBI" id="CHEBI:15377"/>
        <dbReference type="ChEBI" id="CHEBI:15378"/>
        <dbReference type="ChEBI" id="CHEBI:30616"/>
        <dbReference type="ChEBI" id="CHEBI:43474"/>
        <dbReference type="ChEBI" id="CHEBI:140785"/>
        <dbReference type="ChEBI" id="CHEBI:456216"/>
        <dbReference type="EC" id="7.6.2.8"/>
    </reaction>
</comment>
<evidence type="ECO:0000256" key="1">
    <source>
        <dbReference type="ARBA" id="ARBA00005417"/>
    </source>
</evidence>
<name>A0A9E4ZHE8_9EURY</name>
<evidence type="ECO:0000256" key="3">
    <source>
        <dbReference type="ARBA" id="ARBA00022741"/>
    </source>
</evidence>
<dbReference type="PANTHER" id="PTHR42734">
    <property type="entry name" value="METAL TRANSPORT SYSTEM ATP-BINDING PROTEIN TM_0124-RELATED"/>
    <property type="match status" value="1"/>
</dbReference>
<evidence type="ECO:0000313" key="11">
    <source>
        <dbReference type="EMBL" id="MCM1986989.1"/>
    </source>
</evidence>
<dbReference type="CDD" id="cd03235">
    <property type="entry name" value="ABC_Metallic_Cations"/>
    <property type="match status" value="1"/>
</dbReference>
<evidence type="ECO:0000256" key="4">
    <source>
        <dbReference type="ARBA" id="ARBA00022840"/>
    </source>
</evidence>
<organism evidence="11 12">
    <name type="scientific">Methanococcoides seepicolus</name>
    <dbReference type="NCBI Taxonomy" id="2828780"/>
    <lineage>
        <taxon>Archaea</taxon>
        <taxon>Methanobacteriati</taxon>
        <taxon>Methanobacteriota</taxon>
        <taxon>Stenosarchaea group</taxon>
        <taxon>Methanomicrobia</taxon>
        <taxon>Methanosarcinales</taxon>
        <taxon>Methanosarcinaceae</taxon>
        <taxon>Methanococcoides</taxon>
    </lineage>
</organism>
<dbReference type="Gene3D" id="3.40.50.300">
    <property type="entry name" value="P-loop containing nucleotide triphosphate hydrolases"/>
    <property type="match status" value="1"/>
</dbReference>
<dbReference type="SMART" id="SM00382">
    <property type="entry name" value="AAA"/>
    <property type="match status" value="1"/>
</dbReference>
<sequence>MGKVIDVKDVWLRYKDLTVLEGVNLSIEEGDFLGIIGPNGGGKSTLLKVILGLIKPQRGTVEVLGTTPEKARHLIGYVPQYNPSNLDFPINVREVVLMGRMGKKRLFRKYTEEDNAATEKALETVEMLEYSDRQIGELSGGQRQRVFIARALVSEPKVLILDEPVTGIDTIMQMEFYELLKKLRSRVTIVMVSHDISAVSVLVDKIACLNGKLHYHGSKELIPEDVEQVYGCPVELIAHGVPHRVLPKH</sequence>
<gene>
    <name evidence="11" type="ORF">KDK67_08300</name>
</gene>
<comment type="caution">
    <text evidence="11">The sequence shown here is derived from an EMBL/GenBank/DDBJ whole genome shotgun (WGS) entry which is preliminary data.</text>
</comment>
<dbReference type="GO" id="GO:0015420">
    <property type="term" value="F:ABC-type vitamin B12 transporter activity"/>
    <property type="evidence" value="ECO:0007669"/>
    <property type="project" value="UniProtKB-EC"/>
</dbReference>
<dbReference type="InterPro" id="IPR003439">
    <property type="entry name" value="ABC_transporter-like_ATP-bd"/>
</dbReference>
<evidence type="ECO:0000256" key="8">
    <source>
        <dbReference type="ARBA" id="ARBA00073649"/>
    </source>
</evidence>
<dbReference type="Pfam" id="PF00005">
    <property type="entry name" value="ABC_tran"/>
    <property type="match status" value="1"/>
</dbReference>
<keyword evidence="12" id="KW-1185">Reference proteome</keyword>
<evidence type="ECO:0000256" key="6">
    <source>
        <dbReference type="ARBA" id="ARBA00058960"/>
    </source>
</evidence>
<keyword evidence="2" id="KW-0813">Transport</keyword>
<feature type="domain" description="ABC transporter" evidence="10">
    <location>
        <begin position="5"/>
        <end position="236"/>
    </location>
</feature>
<comment type="function">
    <text evidence="6">Required for corrinoid utilization. Probably part of the ABC transporter complex BtuCDF involved in cobalamin (vitamin B12) import. Probably responsible for energy coupling to the transport system.</text>
</comment>
<dbReference type="RefSeq" id="WP_250868338.1">
    <property type="nucleotide sequence ID" value="NZ_JAGSOI010000030.1"/>
</dbReference>
<keyword evidence="4 11" id="KW-0067">ATP-binding</keyword>
<accession>A0A9E4ZHE8</accession>
<evidence type="ECO:0000256" key="2">
    <source>
        <dbReference type="ARBA" id="ARBA00022448"/>
    </source>
</evidence>
<evidence type="ECO:0000259" key="10">
    <source>
        <dbReference type="PROSITE" id="PS50893"/>
    </source>
</evidence>
<evidence type="ECO:0000256" key="5">
    <source>
        <dbReference type="ARBA" id="ARBA00050590"/>
    </source>
</evidence>
<reference evidence="11" key="1">
    <citation type="journal article" date="2021" name="mSystems">
        <title>Bacteria and Archaea Synergistically Convert Glycine Betaine to Biogenic Methane in the Formosa Cold Seep of the South China Sea.</title>
        <authorList>
            <person name="Li L."/>
            <person name="Zhang W."/>
            <person name="Zhang S."/>
            <person name="Song L."/>
            <person name="Sun Q."/>
            <person name="Zhang H."/>
            <person name="Xiang H."/>
            <person name="Dong X."/>
        </authorList>
    </citation>
    <scope>NUCLEOTIDE SEQUENCE</scope>
    <source>
        <strain evidence="11">LLY</strain>
    </source>
</reference>
<evidence type="ECO:0000256" key="9">
    <source>
        <dbReference type="ARBA" id="ARBA00077139"/>
    </source>
</evidence>
<reference evidence="11" key="2">
    <citation type="submission" date="2021-04" db="EMBL/GenBank/DDBJ databases">
        <authorList>
            <person name="Dong X."/>
        </authorList>
    </citation>
    <scope>NUCLEOTIDE SEQUENCE</scope>
    <source>
        <strain evidence="11">LLY</strain>
    </source>
</reference>
<dbReference type="PANTHER" id="PTHR42734:SF17">
    <property type="entry name" value="METAL TRANSPORT SYSTEM ATP-BINDING PROTEIN TM_0124-RELATED"/>
    <property type="match status" value="1"/>
</dbReference>
<dbReference type="SUPFAM" id="SSF52540">
    <property type="entry name" value="P-loop containing nucleoside triphosphate hydrolases"/>
    <property type="match status" value="1"/>
</dbReference>
<dbReference type="InterPro" id="IPR003593">
    <property type="entry name" value="AAA+_ATPase"/>
</dbReference>
<dbReference type="GO" id="GO:0016887">
    <property type="term" value="F:ATP hydrolysis activity"/>
    <property type="evidence" value="ECO:0007669"/>
    <property type="project" value="InterPro"/>
</dbReference>
<dbReference type="GO" id="GO:0005524">
    <property type="term" value="F:ATP binding"/>
    <property type="evidence" value="ECO:0007669"/>
    <property type="project" value="UniProtKB-KW"/>
</dbReference>
<dbReference type="InterPro" id="IPR017871">
    <property type="entry name" value="ABC_transporter-like_CS"/>
</dbReference>
<dbReference type="Proteomes" id="UP001056766">
    <property type="component" value="Unassembled WGS sequence"/>
</dbReference>
<protein>
    <recommendedName>
        <fullName evidence="8">Cobalamin import ATP-binding protein BtuD</fullName>
        <ecNumber evidence="7">7.6.2.8</ecNumber>
    </recommendedName>
    <alternativeName>
        <fullName evidence="9">Vitamin B12-transporting ATPase</fullName>
    </alternativeName>
</protein>
<dbReference type="PROSITE" id="PS00211">
    <property type="entry name" value="ABC_TRANSPORTER_1"/>
    <property type="match status" value="1"/>
</dbReference>
<dbReference type="EMBL" id="JAGSOI010000030">
    <property type="protein sequence ID" value="MCM1986989.1"/>
    <property type="molecule type" value="Genomic_DNA"/>
</dbReference>
<dbReference type="InterPro" id="IPR027417">
    <property type="entry name" value="P-loop_NTPase"/>
</dbReference>
<dbReference type="EC" id="7.6.2.8" evidence="7"/>
<proteinExistence type="inferred from homology"/>
<evidence type="ECO:0000256" key="7">
    <source>
        <dbReference type="ARBA" id="ARBA00066387"/>
    </source>
</evidence>
<comment type="similarity">
    <text evidence="1">Belongs to the ABC transporter superfamily.</text>
</comment>